<keyword evidence="3" id="KW-1185">Reference proteome</keyword>
<accession>A0A4Q2TZ92</accession>
<evidence type="ECO:0000313" key="3">
    <source>
        <dbReference type="Proteomes" id="UP000290759"/>
    </source>
</evidence>
<evidence type="ECO:0000259" key="1">
    <source>
        <dbReference type="Pfam" id="PF12697"/>
    </source>
</evidence>
<dbReference type="InterPro" id="IPR000073">
    <property type="entry name" value="AB_hydrolase_1"/>
</dbReference>
<dbReference type="PANTHER" id="PTHR43798:SF5">
    <property type="entry name" value="MONOACYLGLYCEROL LIPASE ABHD6"/>
    <property type="match status" value="1"/>
</dbReference>
<dbReference type="EMBL" id="QYBB01000073">
    <property type="protein sequence ID" value="RYC29070.1"/>
    <property type="molecule type" value="Genomic_DNA"/>
</dbReference>
<dbReference type="GO" id="GO:0016020">
    <property type="term" value="C:membrane"/>
    <property type="evidence" value="ECO:0007669"/>
    <property type="project" value="TreeGrafter"/>
</dbReference>
<dbReference type="SUPFAM" id="SSF53474">
    <property type="entry name" value="alpha/beta-Hydrolases"/>
    <property type="match status" value="1"/>
</dbReference>
<dbReference type="PANTHER" id="PTHR43798">
    <property type="entry name" value="MONOACYLGLYCEROL LIPASE"/>
    <property type="match status" value="1"/>
</dbReference>
<feature type="domain" description="AB hydrolase-1" evidence="1">
    <location>
        <begin position="43"/>
        <end position="266"/>
    </location>
</feature>
<sequence>MAVSAVVGLATVAVAAEAVEHLTVPAPGGATIDVLAQGIGPLVVLLPSRGRAAEDFDPIAGPIAAAGYRVLRPEPRGIGGSTGPTAGLTLHDLGGDVEAVIEAAHDGRAVVVGHAFGNFVARTVASDRPDLVRGVVIAAAAGKHYPDALAAAVTASSDTSRSDAERLPDLRRTLFAPGHDPAVWLGGWYPAVDADQRAATLRTKQSDWWGAGRAPLLEIQAADDPFKTPDQRGELKAEFGDRVTVALVPDASHALVPEQPRAVAEAIVAWMKTH</sequence>
<dbReference type="GO" id="GO:0046464">
    <property type="term" value="P:acylglycerol catabolic process"/>
    <property type="evidence" value="ECO:0007669"/>
    <property type="project" value="TreeGrafter"/>
</dbReference>
<name>A0A4Q2TZ92_9HYPH</name>
<gene>
    <name evidence="2" type="ORF">D3273_25935</name>
</gene>
<reference evidence="2 3" key="2">
    <citation type="submission" date="2019-02" db="EMBL/GenBank/DDBJ databases">
        <title>'Lichenibacterium ramalinii' gen. nov. sp. nov., 'Lichenibacterium minor' gen. nov. sp. nov.</title>
        <authorList>
            <person name="Pankratov T."/>
        </authorList>
    </citation>
    <scope>NUCLEOTIDE SEQUENCE [LARGE SCALE GENOMIC DNA]</scope>
    <source>
        <strain evidence="2 3">RmlP026</strain>
    </source>
</reference>
<comment type="caution">
    <text evidence="2">The sequence shown here is derived from an EMBL/GenBank/DDBJ whole genome shotgun (WGS) entry which is preliminary data.</text>
</comment>
<dbReference type="Gene3D" id="3.40.50.1820">
    <property type="entry name" value="alpha/beta hydrolase"/>
    <property type="match status" value="1"/>
</dbReference>
<reference evidence="2 3" key="1">
    <citation type="submission" date="2018-12" db="EMBL/GenBank/DDBJ databases">
        <authorList>
            <person name="Grouzdev D.S."/>
            <person name="Krutkina M.S."/>
        </authorList>
    </citation>
    <scope>NUCLEOTIDE SEQUENCE [LARGE SCALE GENOMIC DNA]</scope>
    <source>
        <strain evidence="2 3">RmlP026</strain>
    </source>
</reference>
<organism evidence="2 3">
    <name type="scientific">Lichenibacterium minor</name>
    <dbReference type="NCBI Taxonomy" id="2316528"/>
    <lineage>
        <taxon>Bacteria</taxon>
        <taxon>Pseudomonadati</taxon>
        <taxon>Pseudomonadota</taxon>
        <taxon>Alphaproteobacteria</taxon>
        <taxon>Hyphomicrobiales</taxon>
        <taxon>Lichenihabitantaceae</taxon>
        <taxon>Lichenibacterium</taxon>
    </lineage>
</organism>
<evidence type="ECO:0000313" key="2">
    <source>
        <dbReference type="EMBL" id="RYC29070.1"/>
    </source>
</evidence>
<dbReference type="OrthoDB" id="9780765at2"/>
<dbReference type="Proteomes" id="UP000290759">
    <property type="component" value="Unassembled WGS sequence"/>
</dbReference>
<proteinExistence type="predicted"/>
<dbReference type="InterPro" id="IPR029058">
    <property type="entry name" value="AB_hydrolase_fold"/>
</dbReference>
<keyword evidence="2" id="KW-0378">Hydrolase</keyword>
<dbReference type="AlphaFoldDB" id="A0A4Q2TZ92"/>
<dbReference type="Pfam" id="PF12697">
    <property type="entry name" value="Abhydrolase_6"/>
    <property type="match status" value="1"/>
</dbReference>
<protein>
    <submittedName>
        <fullName evidence="2">Alpha/beta hydrolase</fullName>
    </submittedName>
</protein>
<dbReference type="GO" id="GO:0047372">
    <property type="term" value="F:monoacylglycerol lipase activity"/>
    <property type="evidence" value="ECO:0007669"/>
    <property type="project" value="TreeGrafter"/>
</dbReference>
<dbReference type="InterPro" id="IPR050266">
    <property type="entry name" value="AB_hydrolase_sf"/>
</dbReference>